<dbReference type="EMBL" id="JANBTX010000600">
    <property type="protein sequence ID" value="KAJ2681609.1"/>
    <property type="molecule type" value="Genomic_DNA"/>
</dbReference>
<evidence type="ECO:0000313" key="3">
    <source>
        <dbReference type="EMBL" id="KAJ2681609.1"/>
    </source>
</evidence>
<dbReference type="AlphaFoldDB" id="A0A9W8GDL5"/>
<proteinExistence type="predicted"/>
<evidence type="ECO:0000256" key="2">
    <source>
        <dbReference type="SAM" id="SignalP"/>
    </source>
</evidence>
<sequence>MHIVKAVTILGLPLLACASPAVQIAPIVRDSPAGQLPAPTTTPPTTSSSSSSQGQLPKPTSSSSSSSSYDYSFEVGLSGFDGSITHYSLSYSDPYVSGVVGVGHSQPTPSPITVVNNGIVCNRDFPGLLSFLGLDLGLRLNLSLLGIDACVAL</sequence>
<dbReference type="OrthoDB" id="5594784at2759"/>
<feature type="region of interest" description="Disordered" evidence="1">
    <location>
        <begin position="33"/>
        <end position="70"/>
    </location>
</feature>
<comment type="caution">
    <text evidence="3">The sequence shown here is derived from an EMBL/GenBank/DDBJ whole genome shotgun (WGS) entry which is preliminary data.</text>
</comment>
<feature type="chain" id="PRO_5040778397" evidence="2">
    <location>
        <begin position="19"/>
        <end position="153"/>
    </location>
</feature>
<evidence type="ECO:0000256" key="1">
    <source>
        <dbReference type="SAM" id="MobiDB-lite"/>
    </source>
</evidence>
<dbReference type="Proteomes" id="UP001151516">
    <property type="component" value="Unassembled WGS sequence"/>
</dbReference>
<gene>
    <name evidence="3" type="ORF">IWW39_006291</name>
</gene>
<protein>
    <submittedName>
        <fullName evidence="3">Uncharacterized protein</fullName>
    </submittedName>
</protein>
<reference evidence="3" key="1">
    <citation type="submission" date="2022-07" db="EMBL/GenBank/DDBJ databases">
        <title>Phylogenomic reconstructions and comparative analyses of Kickxellomycotina fungi.</title>
        <authorList>
            <person name="Reynolds N.K."/>
            <person name="Stajich J.E."/>
            <person name="Barry K."/>
            <person name="Grigoriev I.V."/>
            <person name="Crous P."/>
            <person name="Smith M.E."/>
        </authorList>
    </citation>
    <scope>NUCLEOTIDE SEQUENCE</scope>
    <source>
        <strain evidence="3">CBS 109367</strain>
    </source>
</reference>
<name>A0A9W8GDL5_9FUNG</name>
<feature type="compositionally biased region" description="Low complexity" evidence="1">
    <location>
        <begin position="33"/>
        <end position="68"/>
    </location>
</feature>
<evidence type="ECO:0000313" key="4">
    <source>
        <dbReference type="Proteomes" id="UP001151516"/>
    </source>
</evidence>
<feature type="signal peptide" evidence="2">
    <location>
        <begin position="1"/>
        <end position="18"/>
    </location>
</feature>
<keyword evidence="4" id="KW-1185">Reference proteome</keyword>
<organism evidence="3 4">
    <name type="scientific">Coemansia spiralis</name>
    <dbReference type="NCBI Taxonomy" id="417178"/>
    <lineage>
        <taxon>Eukaryota</taxon>
        <taxon>Fungi</taxon>
        <taxon>Fungi incertae sedis</taxon>
        <taxon>Zoopagomycota</taxon>
        <taxon>Kickxellomycotina</taxon>
        <taxon>Kickxellomycetes</taxon>
        <taxon>Kickxellales</taxon>
        <taxon>Kickxellaceae</taxon>
        <taxon>Coemansia</taxon>
    </lineage>
</organism>
<keyword evidence="2" id="KW-0732">Signal</keyword>
<accession>A0A9W8GDL5</accession>